<dbReference type="AlphaFoldDB" id="A0A9Q3JUD5"/>
<dbReference type="OrthoDB" id="2507294at2759"/>
<comment type="caution">
    <text evidence="2">The sequence shown here is derived from an EMBL/GenBank/DDBJ whole genome shotgun (WGS) entry which is preliminary data.</text>
</comment>
<dbReference type="Proteomes" id="UP000765509">
    <property type="component" value="Unassembled WGS sequence"/>
</dbReference>
<reference evidence="2" key="1">
    <citation type="submission" date="2021-03" db="EMBL/GenBank/DDBJ databases">
        <title>Draft genome sequence of rust myrtle Austropuccinia psidii MF-1, a brazilian biotype.</title>
        <authorList>
            <person name="Quecine M.C."/>
            <person name="Pachon D.M.R."/>
            <person name="Bonatelli M.L."/>
            <person name="Correr F.H."/>
            <person name="Franceschini L.M."/>
            <person name="Leite T.F."/>
            <person name="Margarido G.R.A."/>
            <person name="Almeida C.A."/>
            <person name="Ferrarezi J.A."/>
            <person name="Labate C.A."/>
        </authorList>
    </citation>
    <scope>NUCLEOTIDE SEQUENCE</scope>
    <source>
        <strain evidence="2">MF-1</strain>
    </source>
</reference>
<name>A0A9Q3JUD5_9BASI</name>
<feature type="compositionally biased region" description="Basic and acidic residues" evidence="1">
    <location>
        <begin position="149"/>
        <end position="162"/>
    </location>
</feature>
<feature type="region of interest" description="Disordered" evidence="1">
    <location>
        <begin position="142"/>
        <end position="162"/>
    </location>
</feature>
<accession>A0A9Q3JUD5</accession>
<evidence type="ECO:0000256" key="1">
    <source>
        <dbReference type="SAM" id="MobiDB-lite"/>
    </source>
</evidence>
<protein>
    <submittedName>
        <fullName evidence="2">Uncharacterized protein</fullName>
    </submittedName>
</protein>
<dbReference type="EMBL" id="AVOT02081589">
    <property type="protein sequence ID" value="MBW0567879.1"/>
    <property type="molecule type" value="Genomic_DNA"/>
</dbReference>
<proteinExistence type="predicted"/>
<evidence type="ECO:0000313" key="3">
    <source>
        <dbReference type="Proteomes" id="UP000765509"/>
    </source>
</evidence>
<keyword evidence="3" id="KW-1185">Reference proteome</keyword>
<evidence type="ECO:0000313" key="2">
    <source>
        <dbReference type="EMBL" id="MBW0567879.1"/>
    </source>
</evidence>
<organism evidence="2 3">
    <name type="scientific">Austropuccinia psidii MF-1</name>
    <dbReference type="NCBI Taxonomy" id="1389203"/>
    <lineage>
        <taxon>Eukaryota</taxon>
        <taxon>Fungi</taxon>
        <taxon>Dikarya</taxon>
        <taxon>Basidiomycota</taxon>
        <taxon>Pucciniomycotina</taxon>
        <taxon>Pucciniomycetes</taxon>
        <taxon>Pucciniales</taxon>
        <taxon>Sphaerophragmiaceae</taxon>
        <taxon>Austropuccinia</taxon>
    </lineage>
</organism>
<gene>
    <name evidence="2" type="ORF">O181_107594</name>
</gene>
<sequence length="162" mass="18843">MNGNFRNTVEFVVMENFSSTHVILGNNYLLMYGIELHKNKGRYFNIGENKCQKFGFLTFKGQTTVNKVLPVSSELEKFKSEQMNEAEISLHLTDIQENEVSTIIYDHKEAFSRNKEQVGESICHEFDIILNIERPYPPLLRRPAYPESPKSRETLEIPIKEL</sequence>